<protein>
    <submittedName>
        <fullName evidence="1">Uncharacterized protein</fullName>
    </submittedName>
</protein>
<name>A0A8S5TA02_9CAUD</name>
<sequence>MKARPKTFITYTVQTFNGDAEVWVHCWPQQKWDYLEDSGKVILSRKNMSMYLPKEEIEKHWKVVEE</sequence>
<evidence type="ECO:0000313" key="1">
    <source>
        <dbReference type="EMBL" id="DAF59578.1"/>
    </source>
</evidence>
<accession>A0A8S5TA02</accession>
<dbReference type="EMBL" id="BK032772">
    <property type="protein sequence ID" value="DAF59578.1"/>
    <property type="molecule type" value="Genomic_DNA"/>
</dbReference>
<organism evidence="1">
    <name type="scientific">Siphoviridae sp. ctmIh35</name>
    <dbReference type="NCBI Taxonomy" id="2827932"/>
    <lineage>
        <taxon>Viruses</taxon>
        <taxon>Duplodnaviria</taxon>
        <taxon>Heunggongvirae</taxon>
        <taxon>Uroviricota</taxon>
        <taxon>Caudoviricetes</taxon>
    </lineage>
</organism>
<reference evidence="1" key="1">
    <citation type="journal article" date="2021" name="Proc. Natl. Acad. Sci. U.S.A.">
        <title>A Catalog of Tens of Thousands of Viruses from Human Metagenomes Reveals Hidden Associations with Chronic Diseases.</title>
        <authorList>
            <person name="Tisza M.J."/>
            <person name="Buck C.B."/>
        </authorList>
    </citation>
    <scope>NUCLEOTIDE SEQUENCE</scope>
    <source>
        <strain evidence="1">CtmIh35</strain>
    </source>
</reference>
<proteinExistence type="predicted"/>